<dbReference type="RefSeq" id="WP_240591776.1">
    <property type="nucleotide sequence ID" value="NZ_JAKUDL010000005.1"/>
</dbReference>
<evidence type="ECO:0000313" key="2">
    <source>
        <dbReference type="Proteomes" id="UP001297581"/>
    </source>
</evidence>
<evidence type="ECO:0000313" key="1">
    <source>
        <dbReference type="EMBL" id="MCH4295593.1"/>
    </source>
</evidence>
<dbReference type="AlphaFoldDB" id="A0AAJ1F1J4"/>
<proteinExistence type="predicted"/>
<reference evidence="1 2" key="1">
    <citation type="submission" date="2022-02" db="EMBL/GenBank/DDBJ databases">
        <title>The genome sequence of Shewanella sp. 3B26.</title>
        <authorList>
            <person name="Du J."/>
        </authorList>
    </citation>
    <scope>NUCLEOTIDE SEQUENCE [LARGE SCALE GENOMIC DNA]</scope>
    <source>
        <strain evidence="1 2">3B26</strain>
    </source>
</reference>
<comment type="caution">
    <text evidence="1">The sequence shown here is derived from an EMBL/GenBank/DDBJ whole genome shotgun (WGS) entry which is preliminary data.</text>
</comment>
<keyword evidence="2" id="KW-1185">Reference proteome</keyword>
<protein>
    <submittedName>
        <fullName evidence="1">Uncharacterized protein</fullName>
    </submittedName>
</protein>
<dbReference type="Proteomes" id="UP001297581">
    <property type="component" value="Unassembled WGS sequence"/>
</dbReference>
<organism evidence="1 2">
    <name type="scientific">Shewanella zhuhaiensis</name>
    <dbReference type="NCBI Taxonomy" id="2919576"/>
    <lineage>
        <taxon>Bacteria</taxon>
        <taxon>Pseudomonadati</taxon>
        <taxon>Pseudomonadota</taxon>
        <taxon>Gammaproteobacteria</taxon>
        <taxon>Alteromonadales</taxon>
        <taxon>Shewanellaceae</taxon>
        <taxon>Shewanella</taxon>
    </lineage>
</organism>
<gene>
    <name evidence="1" type="ORF">MJ923_14890</name>
</gene>
<dbReference type="EMBL" id="JAKUDL010000005">
    <property type="protein sequence ID" value="MCH4295593.1"/>
    <property type="molecule type" value="Genomic_DNA"/>
</dbReference>
<name>A0AAJ1F1J4_9GAMM</name>
<accession>A0AAJ1F1J4</accession>
<sequence>MRFVLVLLTALIWAYYFFPVQVSGTVYIVTNSATVRTLPLTEIKVYPLKQFRAAFYLKQAFVSEHCIGAKDEASAAKALLEKGPVAREDYEQSVVCSPRNLISSIELEPKEILITDQLGNFTFSLSRLNDVVLVAMAERQLPLEKERYLWLVPVSAHRGFTVAVELNNLNQVVSSDIRDIAL</sequence>